<comment type="caution">
    <text evidence="2">The sequence shown here is derived from an EMBL/GenBank/DDBJ whole genome shotgun (WGS) entry which is preliminary data.</text>
</comment>
<name>A0A8S9SKY9_BRACR</name>
<accession>A0A8S9SKY9</accession>
<dbReference type="Proteomes" id="UP000712600">
    <property type="component" value="Unassembled WGS sequence"/>
</dbReference>
<organism evidence="2 3">
    <name type="scientific">Brassica cretica</name>
    <name type="common">Mustard</name>
    <dbReference type="NCBI Taxonomy" id="69181"/>
    <lineage>
        <taxon>Eukaryota</taxon>
        <taxon>Viridiplantae</taxon>
        <taxon>Streptophyta</taxon>
        <taxon>Embryophyta</taxon>
        <taxon>Tracheophyta</taxon>
        <taxon>Spermatophyta</taxon>
        <taxon>Magnoliopsida</taxon>
        <taxon>eudicotyledons</taxon>
        <taxon>Gunneridae</taxon>
        <taxon>Pentapetalae</taxon>
        <taxon>rosids</taxon>
        <taxon>malvids</taxon>
        <taxon>Brassicales</taxon>
        <taxon>Brassicaceae</taxon>
        <taxon>Brassiceae</taxon>
        <taxon>Brassica</taxon>
    </lineage>
</organism>
<feature type="compositionally biased region" description="Basic and acidic residues" evidence="1">
    <location>
        <begin position="31"/>
        <end position="52"/>
    </location>
</feature>
<sequence length="150" mass="16345">MPPKSVPAFLMLSRENSPPSSVPIRDLEEEIDRRELKEKKTQGNDENGLKHGEISSPVRLCGGRWRFGGQAAAVSLQLGKASLCFVSIEIYLRYSLALQVYTARAQHLASTWSSPLNTTSASATTSATTSGRTSYIFNLLLLALCADQAK</sequence>
<protein>
    <submittedName>
        <fullName evidence="2">Uncharacterized protein</fullName>
    </submittedName>
</protein>
<evidence type="ECO:0000256" key="1">
    <source>
        <dbReference type="SAM" id="MobiDB-lite"/>
    </source>
</evidence>
<reference evidence="2" key="1">
    <citation type="submission" date="2019-12" db="EMBL/GenBank/DDBJ databases">
        <title>Genome sequencing and annotation of Brassica cretica.</title>
        <authorList>
            <person name="Studholme D.J."/>
            <person name="Sarris P."/>
        </authorList>
    </citation>
    <scope>NUCLEOTIDE SEQUENCE</scope>
    <source>
        <strain evidence="2">PFS-109/04</strain>
        <tissue evidence="2">Leaf</tissue>
    </source>
</reference>
<dbReference type="EMBL" id="QGKX02000004">
    <property type="protein sequence ID" value="KAF3600620.1"/>
    <property type="molecule type" value="Genomic_DNA"/>
</dbReference>
<evidence type="ECO:0000313" key="2">
    <source>
        <dbReference type="EMBL" id="KAF3600620.1"/>
    </source>
</evidence>
<proteinExistence type="predicted"/>
<gene>
    <name evidence="2" type="ORF">F2Q69_00035837</name>
</gene>
<feature type="region of interest" description="Disordered" evidence="1">
    <location>
        <begin position="1"/>
        <end position="52"/>
    </location>
</feature>
<dbReference type="AlphaFoldDB" id="A0A8S9SKY9"/>
<evidence type="ECO:0000313" key="3">
    <source>
        <dbReference type="Proteomes" id="UP000712600"/>
    </source>
</evidence>